<gene>
    <name evidence="2" type="ORF">CSOL1703_00010955</name>
</gene>
<feature type="region of interest" description="Disordered" evidence="1">
    <location>
        <begin position="325"/>
        <end position="363"/>
    </location>
</feature>
<evidence type="ECO:0008006" key="4">
    <source>
        <dbReference type="Google" id="ProtNLM"/>
    </source>
</evidence>
<keyword evidence="3" id="KW-1185">Reference proteome</keyword>
<proteinExistence type="predicted"/>
<dbReference type="InterPro" id="IPR025213">
    <property type="entry name" value="Sim4_Fta2"/>
</dbReference>
<evidence type="ECO:0000313" key="3">
    <source>
        <dbReference type="Proteomes" id="UP000775872"/>
    </source>
</evidence>
<dbReference type="OrthoDB" id="3432781at2759"/>
<dbReference type="AlphaFoldDB" id="A0A9N9YY78"/>
<feature type="compositionally biased region" description="Low complexity" evidence="1">
    <location>
        <begin position="339"/>
        <end position="352"/>
    </location>
</feature>
<evidence type="ECO:0000313" key="2">
    <source>
        <dbReference type="EMBL" id="CAH0045209.1"/>
    </source>
</evidence>
<accession>A0A9N9YY78</accession>
<dbReference type="EMBL" id="CABFOC020000011">
    <property type="protein sequence ID" value="CAH0045209.1"/>
    <property type="molecule type" value="Genomic_DNA"/>
</dbReference>
<evidence type="ECO:0000256" key="1">
    <source>
        <dbReference type="SAM" id="MobiDB-lite"/>
    </source>
</evidence>
<name>A0A9N9YY78_9HYPO</name>
<sequence>MYPDWPRSDADLVPLPCCDGPKLEPFDFKGPQQIEFLEHLGDGLHAQVLKVKILGQIYALKLFRFTWDEDWLGRGPDNDENDLEAMTAFYNYSEPFTSECRAFGRLRETGHEELAVKCLGYVLLDEEHERAMLSQFSNVELNGSFYCPGADDMRSRFLGRDGRPPPIRGILKEFGPAAQDLRNPDMRRILRDITQLQQLGIIHIDVADRQIVGGKISDFSTAMTAPHYLMTPELNPHLTPEWISAMEFETFQFSINDFWDFDEMVVIWNQEHPEQKNKISVHAFPGGFGCNIKYDLRSSPSRERVYSFVDPRLYDWKVSAVGQEQRSTKGGKVGKGKGTKPSSPGKSPQGVSKSRRRLQAKPPRWYYDCSKKVAAKLKRSYGFSTSLSWVFRDGHIFPQKKK</sequence>
<dbReference type="Proteomes" id="UP000775872">
    <property type="component" value="Unassembled WGS sequence"/>
</dbReference>
<comment type="caution">
    <text evidence="2">The sequence shown here is derived from an EMBL/GenBank/DDBJ whole genome shotgun (WGS) entry which is preliminary data.</text>
</comment>
<reference evidence="2" key="1">
    <citation type="submission" date="2021-10" db="EMBL/GenBank/DDBJ databases">
        <authorList>
            <person name="Piombo E."/>
        </authorList>
    </citation>
    <scope>NUCLEOTIDE SEQUENCE</scope>
</reference>
<dbReference type="Pfam" id="PF13095">
    <property type="entry name" value="FTA2"/>
    <property type="match status" value="1"/>
</dbReference>
<protein>
    <recommendedName>
        <fullName evidence="4">Protein kinase domain-containing protein</fullName>
    </recommendedName>
</protein>
<organism evidence="2 3">
    <name type="scientific">Clonostachys solani</name>
    <dbReference type="NCBI Taxonomy" id="160281"/>
    <lineage>
        <taxon>Eukaryota</taxon>
        <taxon>Fungi</taxon>
        <taxon>Dikarya</taxon>
        <taxon>Ascomycota</taxon>
        <taxon>Pezizomycotina</taxon>
        <taxon>Sordariomycetes</taxon>
        <taxon>Hypocreomycetidae</taxon>
        <taxon>Hypocreales</taxon>
        <taxon>Bionectriaceae</taxon>
        <taxon>Clonostachys</taxon>
    </lineage>
</organism>